<dbReference type="AlphaFoldDB" id="A0A672N2X9"/>
<keyword evidence="2" id="KW-0343">GTPase activation</keyword>
<dbReference type="PROSITE" id="PS51741">
    <property type="entry name" value="F_BAR"/>
    <property type="match status" value="1"/>
</dbReference>
<dbReference type="InterPro" id="IPR001060">
    <property type="entry name" value="FCH_dom"/>
</dbReference>
<accession>A0A672N2X9</accession>
<dbReference type="InterPro" id="IPR000198">
    <property type="entry name" value="RhoGAP_dom"/>
</dbReference>
<evidence type="ECO:0000259" key="9">
    <source>
        <dbReference type="PROSITE" id="PS51741"/>
    </source>
</evidence>
<dbReference type="Pfam" id="PF00620">
    <property type="entry name" value="RhoGAP"/>
    <property type="match status" value="1"/>
</dbReference>
<feature type="domain" description="Rho-GAP" evidence="8">
    <location>
        <begin position="420"/>
        <end position="607"/>
    </location>
</feature>
<feature type="compositionally biased region" description="Basic and acidic residues" evidence="6">
    <location>
        <begin position="151"/>
        <end position="173"/>
    </location>
</feature>
<gene>
    <name evidence="10" type="primary">srgap2</name>
</gene>
<evidence type="ECO:0000256" key="5">
    <source>
        <dbReference type="PROSITE-ProRule" id="PRU01077"/>
    </source>
</evidence>
<feature type="region of interest" description="Disordered" evidence="6">
    <location>
        <begin position="916"/>
        <end position="1029"/>
    </location>
</feature>
<dbReference type="FunCoup" id="A0A672N2X9">
    <property type="interactions" value="518"/>
</dbReference>
<dbReference type="InterPro" id="IPR001452">
    <property type="entry name" value="SH3_domain"/>
</dbReference>
<dbReference type="Pfam" id="PF00611">
    <property type="entry name" value="FCH"/>
    <property type="match status" value="1"/>
</dbReference>
<reference evidence="10" key="1">
    <citation type="submission" date="2025-08" db="UniProtKB">
        <authorList>
            <consortium name="Ensembl"/>
        </authorList>
    </citation>
    <scope>IDENTIFICATION</scope>
</reference>
<feature type="region of interest" description="Disordered" evidence="6">
    <location>
        <begin position="789"/>
        <end position="879"/>
    </location>
</feature>
<dbReference type="FunFam" id="1.20.1270.60:FF:000006">
    <property type="entry name" value="SLIT-ROBO Rho GTPase-activating protein 1 isoform 2"/>
    <property type="match status" value="1"/>
</dbReference>
<feature type="compositionally biased region" description="Polar residues" evidence="6">
    <location>
        <begin position="938"/>
        <end position="953"/>
    </location>
</feature>
<feature type="region of interest" description="Disordered" evidence="6">
    <location>
        <begin position="726"/>
        <end position="760"/>
    </location>
</feature>
<evidence type="ECO:0000259" key="8">
    <source>
        <dbReference type="PROSITE" id="PS50238"/>
    </source>
</evidence>
<name>A0A672N2X9_SINGR</name>
<dbReference type="InterPro" id="IPR051627">
    <property type="entry name" value="SLIT-ROBO_RhoGAP"/>
</dbReference>
<feature type="domain" description="F-BAR" evidence="9">
    <location>
        <begin position="1"/>
        <end position="294"/>
    </location>
</feature>
<dbReference type="Pfam" id="PF00018">
    <property type="entry name" value="SH3_1"/>
    <property type="match status" value="1"/>
</dbReference>
<dbReference type="SUPFAM" id="SSF103657">
    <property type="entry name" value="BAR/IMD domain-like"/>
    <property type="match status" value="1"/>
</dbReference>
<dbReference type="FunFam" id="1.10.555.10:FF:000134">
    <property type="entry name" value="SLIT-ROBO Rho GTPase-activating protein 2"/>
    <property type="match status" value="1"/>
</dbReference>
<dbReference type="SMART" id="SM00055">
    <property type="entry name" value="FCH"/>
    <property type="match status" value="1"/>
</dbReference>
<reference evidence="10" key="2">
    <citation type="submission" date="2025-09" db="UniProtKB">
        <authorList>
            <consortium name="Ensembl"/>
        </authorList>
    </citation>
    <scope>IDENTIFICATION</scope>
</reference>
<evidence type="ECO:0000256" key="4">
    <source>
        <dbReference type="PROSITE-ProRule" id="PRU00192"/>
    </source>
</evidence>
<evidence type="ECO:0000313" key="10">
    <source>
        <dbReference type="Ensembl" id="ENSSGRP00000045504.1"/>
    </source>
</evidence>
<keyword evidence="11" id="KW-1185">Reference proteome</keyword>
<dbReference type="InterPro" id="IPR031160">
    <property type="entry name" value="F_BAR_dom"/>
</dbReference>
<keyword evidence="3 5" id="KW-0175">Coiled coil</keyword>
<evidence type="ECO:0000256" key="6">
    <source>
        <dbReference type="SAM" id="MobiDB-lite"/>
    </source>
</evidence>
<dbReference type="Gene3D" id="1.20.1270.60">
    <property type="entry name" value="Arfaptin homology (AH) domain/BAR domain"/>
    <property type="match status" value="1"/>
</dbReference>
<dbReference type="GO" id="GO:0005096">
    <property type="term" value="F:GTPase activator activity"/>
    <property type="evidence" value="ECO:0007669"/>
    <property type="project" value="UniProtKB-KW"/>
</dbReference>
<dbReference type="Proteomes" id="UP000472262">
    <property type="component" value="Unassembled WGS sequence"/>
</dbReference>
<evidence type="ECO:0000256" key="1">
    <source>
        <dbReference type="ARBA" id="ARBA00022443"/>
    </source>
</evidence>
<dbReference type="SMART" id="SM00324">
    <property type="entry name" value="RhoGAP"/>
    <property type="match status" value="1"/>
</dbReference>
<feature type="compositionally biased region" description="Pro residues" evidence="6">
    <location>
        <begin position="1014"/>
        <end position="1023"/>
    </location>
</feature>
<protein>
    <submittedName>
        <fullName evidence="10">SLIT-ROBO Rho GTPase-activating protein 2</fullName>
    </submittedName>
</protein>
<proteinExistence type="predicted"/>
<dbReference type="SMART" id="SM00326">
    <property type="entry name" value="SH3"/>
    <property type="match status" value="1"/>
</dbReference>
<dbReference type="PROSITE" id="PS50002">
    <property type="entry name" value="SH3"/>
    <property type="match status" value="1"/>
</dbReference>
<dbReference type="OMA" id="XEDPLAG"/>
<dbReference type="PROSITE" id="PS50238">
    <property type="entry name" value="RHOGAP"/>
    <property type="match status" value="1"/>
</dbReference>
<dbReference type="FunFam" id="2.30.30.40:FF:000266">
    <property type="entry name" value="SLIT-ROBO Rho GTPase-activating protein 2"/>
    <property type="match status" value="1"/>
</dbReference>
<evidence type="ECO:0000313" key="11">
    <source>
        <dbReference type="Proteomes" id="UP000472262"/>
    </source>
</evidence>
<sequence>VSSPAIFDFIRAQLVEQLKCLDQQCELRVQLLQDLQDFFRKKAEIEMDYSRNLEKLAERFLAKTRYTKDTQFKKEQNVLSPVNCWNLLLAQVKRESRDHATLSDLYLNNIIPRFAQVSEDSGRLFKKVTFVFVMKTYHMYNMDSINAESKLKEAEKQEEKQMSRSVRHEDRQTPRSPDSLTNIKIEEKHVRRSSVKKIEKMKEKRQAKYTENKLKANKARNEYLLALEATNNCVFKYYINDLSDLIDCCDLGYHASLNRALRTYLSAEFNVETSKHGGLETIENAAENLEANADKQRLMETYNNVFCPPMRFDFQSHMGDMGGHLCAQQPVQGELIQRCQQLQSRLSTLTIENEEVKKTMEATLQTIQDMVTIEDFDVTDCFHHSNSMESVKSTVSESFMSKPSLAKRRANQQETEQFYFTVNEMEKERNQFNTGSQVRVARLSIDSLHHEGIFRVSGSQVEVNDIKNAFERGEDPLAGDQNDHDMDSIAGVLKLYFRGLENALFPKEVFHDLMSCVSMENLQDRAVHICKVLLSLPSNILVIMRYLFAFLSHLSQYSDVNMMDPYNLAICFGPTLMSVPEGHDQVSCQAHVNELIKTIIIHHETIFPGPRELEGPIYDRGGAAEEYCDSPHIEPPLVDEPAPDAASEIHNSDDVKSGSLNVSEFDPIEAIARFDYSGRTNRELSFKKGASLLLYHRASEDWWEGRHNGTEGLVPHQYIVVQDMPDGYAGRGSPKADLEASHDAAEEKVSTRASASSPTGGHVADIYLANLNKMRKRPEAPSIRRTIRPVEGLGEGSSGATGGLKTSSMPASGLAKEGTDKRPVSAHSVLNSITRHSSLKTKVEGPQLRKSTPAGRSKSFSNHRPLDPEVITQVEHSSQDIEATMNTALSELRELERQSNVKHTPDVVLDTLEQLKSGGASEPSSPLHSRLLREADSSQHPLQRSASSASDMPSTFRPGKTSGPKSPLSSMSTTGLSASGSSFRDNKPPATKPKPVVFPKSSSAGGSPTTTILPTPPPPPPPTDKSCPV</sequence>
<dbReference type="Gene3D" id="1.10.555.10">
    <property type="entry name" value="Rho GTPase activation protein"/>
    <property type="match status" value="1"/>
</dbReference>
<dbReference type="InterPro" id="IPR027267">
    <property type="entry name" value="AH/BAR_dom_sf"/>
</dbReference>
<dbReference type="GO" id="GO:0007165">
    <property type="term" value="P:signal transduction"/>
    <property type="evidence" value="ECO:0007669"/>
    <property type="project" value="InterPro"/>
</dbReference>
<dbReference type="Gene3D" id="2.30.30.40">
    <property type="entry name" value="SH3 Domains"/>
    <property type="match status" value="1"/>
</dbReference>
<dbReference type="InParanoid" id="A0A672N2X9"/>
<keyword evidence="1 4" id="KW-0728">SH3 domain</keyword>
<feature type="domain" description="SH3" evidence="7">
    <location>
        <begin position="665"/>
        <end position="724"/>
    </location>
</feature>
<dbReference type="Ensembl" id="ENSSGRT00000048687.1">
    <property type="protein sequence ID" value="ENSSGRP00000045504.1"/>
    <property type="gene ID" value="ENSSGRG00000024045.1"/>
</dbReference>
<feature type="compositionally biased region" description="Polar residues" evidence="6">
    <location>
        <begin position="963"/>
        <end position="983"/>
    </location>
</feature>
<organism evidence="10 11">
    <name type="scientific">Sinocyclocheilus grahami</name>
    <name type="common">Dianchi golden-line fish</name>
    <name type="synonym">Barbus grahami</name>
    <dbReference type="NCBI Taxonomy" id="75366"/>
    <lineage>
        <taxon>Eukaryota</taxon>
        <taxon>Metazoa</taxon>
        <taxon>Chordata</taxon>
        <taxon>Craniata</taxon>
        <taxon>Vertebrata</taxon>
        <taxon>Euteleostomi</taxon>
        <taxon>Actinopterygii</taxon>
        <taxon>Neopterygii</taxon>
        <taxon>Teleostei</taxon>
        <taxon>Ostariophysi</taxon>
        <taxon>Cypriniformes</taxon>
        <taxon>Cyprinidae</taxon>
        <taxon>Cyprininae</taxon>
        <taxon>Sinocyclocheilus</taxon>
    </lineage>
</organism>
<evidence type="ECO:0000256" key="3">
    <source>
        <dbReference type="ARBA" id="ARBA00023054"/>
    </source>
</evidence>
<evidence type="ECO:0000256" key="2">
    <source>
        <dbReference type="ARBA" id="ARBA00022468"/>
    </source>
</evidence>
<dbReference type="InterPro" id="IPR008936">
    <property type="entry name" value="Rho_GTPase_activation_prot"/>
</dbReference>
<dbReference type="SUPFAM" id="SSF48350">
    <property type="entry name" value="GTPase activation domain, GAP"/>
    <property type="match status" value="1"/>
</dbReference>
<feature type="region of interest" description="Disordered" evidence="6">
    <location>
        <begin position="151"/>
        <end position="181"/>
    </location>
</feature>
<dbReference type="PANTHER" id="PTHR14166">
    <property type="entry name" value="SLIT-ROBO RHO GTPASE ACTIVATING PROTEIN"/>
    <property type="match status" value="1"/>
</dbReference>
<dbReference type="CDD" id="cd11955">
    <property type="entry name" value="SH3_srGAP1-3"/>
    <property type="match status" value="1"/>
</dbReference>
<evidence type="ECO:0000259" key="7">
    <source>
        <dbReference type="PROSITE" id="PS50002"/>
    </source>
</evidence>
<feature type="compositionally biased region" description="Basic and acidic residues" evidence="6">
    <location>
        <begin position="734"/>
        <end position="750"/>
    </location>
</feature>
<feature type="compositionally biased region" description="Gly residues" evidence="6">
    <location>
        <begin position="793"/>
        <end position="802"/>
    </location>
</feature>
<dbReference type="InterPro" id="IPR035648">
    <property type="entry name" value="srGAP1/2/3_SH3"/>
</dbReference>
<dbReference type="SUPFAM" id="SSF50044">
    <property type="entry name" value="SH3-domain"/>
    <property type="match status" value="1"/>
</dbReference>
<dbReference type="InterPro" id="IPR036028">
    <property type="entry name" value="SH3-like_dom_sf"/>
</dbReference>